<keyword evidence="2 6" id="KW-0489">Methyltransferase</keyword>
<keyword evidence="7" id="KW-1185">Reference proteome</keyword>
<evidence type="ECO:0000256" key="2">
    <source>
        <dbReference type="ARBA" id="ARBA00022603"/>
    </source>
</evidence>
<gene>
    <name evidence="6" type="primary">dpnA_2</name>
    <name evidence="6" type="ORF">AW06_003038</name>
</gene>
<organism evidence="6 7">
    <name type="scientific">Candidatus Accumulibacter cognatus</name>
    <dbReference type="NCBI Taxonomy" id="2954383"/>
    <lineage>
        <taxon>Bacteria</taxon>
        <taxon>Pseudomonadati</taxon>
        <taxon>Pseudomonadota</taxon>
        <taxon>Betaproteobacteria</taxon>
        <taxon>Candidatus Accumulibacter</taxon>
    </lineage>
</organism>
<dbReference type="AlphaFoldDB" id="A0A080M494"/>
<evidence type="ECO:0000313" key="7">
    <source>
        <dbReference type="Proteomes" id="UP000021315"/>
    </source>
</evidence>
<dbReference type="GO" id="GO:0008170">
    <property type="term" value="F:N-methyltransferase activity"/>
    <property type="evidence" value="ECO:0007669"/>
    <property type="project" value="InterPro"/>
</dbReference>
<sequence>MAEKVTIGNCELWHGDCREVLPLLPPVDLVLTDPPYGIGRDGKPPSTSSHGGHKGYEFMGWDTDAPPAWLFGLMHEKARHLIIWGANYYPQNLRPSMGWLVWDKGQRISQSDCELAYTTLDKALRSMTLNRAAIAQDGAVHPTQKPVKVMEWCLSFADEAQTVCDPFMGSGTTGVACARMGLQFVGIERERKYFDIACRRIEQAYAQPRLFEDAKVGAGDTAVQGDMLLPANVKWTSYLTIYFASLCCISAQ</sequence>
<dbReference type="InterPro" id="IPR002941">
    <property type="entry name" value="DNA_methylase_N4/N6"/>
</dbReference>
<feature type="domain" description="DNA methylase N-4/N-6" evidence="5">
    <location>
        <begin position="136"/>
        <end position="197"/>
    </location>
</feature>
<dbReference type="EMBL" id="JDST02000070">
    <property type="protein sequence ID" value="KFB75871.1"/>
    <property type="molecule type" value="Genomic_DNA"/>
</dbReference>
<dbReference type="Gene3D" id="3.40.50.150">
    <property type="entry name" value="Vaccinia Virus protein VP39"/>
    <property type="match status" value="2"/>
</dbReference>
<name>A0A080M494_9PROT</name>
<dbReference type="GO" id="GO:0032259">
    <property type="term" value="P:methylation"/>
    <property type="evidence" value="ECO:0007669"/>
    <property type="project" value="UniProtKB-KW"/>
</dbReference>
<evidence type="ECO:0000259" key="5">
    <source>
        <dbReference type="Pfam" id="PF01555"/>
    </source>
</evidence>
<dbReference type="GO" id="GO:0003677">
    <property type="term" value="F:DNA binding"/>
    <property type="evidence" value="ECO:0007669"/>
    <property type="project" value="InterPro"/>
</dbReference>
<dbReference type="InterPro" id="IPR001091">
    <property type="entry name" value="RM_Methyltransferase"/>
</dbReference>
<dbReference type="InterPro" id="IPR002052">
    <property type="entry name" value="DNA_methylase_N6_adenine_CS"/>
</dbReference>
<evidence type="ECO:0000313" key="6">
    <source>
        <dbReference type="EMBL" id="KFB75871.1"/>
    </source>
</evidence>
<comment type="caution">
    <text evidence="6">The sequence shown here is derived from an EMBL/GenBank/DDBJ whole genome shotgun (WGS) entry which is preliminary data.</text>
</comment>
<comment type="similarity">
    <text evidence="1 4">Belongs to the N(4)/N(6)-methyltransferase family.</text>
</comment>
<dbReference type="InterPro" id="IPR029063">
    <property type="entry name" value="SAM-dependent_MTases_sf"/>
</dbReference>
<proteinExistence type="inferred from homology"/>
<accession>A0A080M494</accession>
<protein>
    <recommendedName>
        <fullName evidence="4">Methyltransferase</fullName>
        <ecNumber evidence="4">2.1.1.-</ecNumber>
    </recommendedName>
</protein>
<dbReference type="STRING" id="1453999.AW06_003038"/>
<evidence type="ECO:0000256" key="3">
    <source>
        <dbReference type="ARBA" id="ARBA00022679"/>
    </source>
</evidence>
<evidence type="ECO:0000256" key="4">
    <source>
        <dbReference type="RuleBase" id="RU362026"/>
    </source>
</evidence>
<dbReference type="PRINTS" id="PR00508">
    <property type="entry name" value="S21N4MTFRASE"/>
</dbReference>
<dbReference type="Pfam" id="PF01555">
    <property type="entry name" value="N6_N4_Mtase"/>
    <property type="match status" value="1"/>
</dbReference>
<dbReference type="Proteomes" id="UP000021315">
    <property type="component" value="Unassembled WGS sequence"/>
</dbReference>
<dbReference type="PROSITE" id="PS00092">
    <property type="entry name" value="N6_MTASE"/>
    <property type="match status" value="1"/>
</dbReference>
<dbReference type="SUPFAM" id="SSF53335">
    <property type="entry name" value="S-adenosyl-L-methionine-dependent methyltransferases"/>
    <property type="match status" value="1"/>
</dbReference>
<reference evidence="6" key="1">
    <citation type="submission" date="2014-02" db="EMBL/GenBank/DDBJ databases">
        <title>Expanding our view of genomic diversity in Candidatus Accumulibacter clades.</title>
        <authorList>
            <person name="Skennerton C.T."/>
            <person name="Barr J.J."/>
            <person name="Slater F.R."/>
            <person name="Bond P.L."/>
            <person name="Tyson G.W."/>
        </authorList>
    </citation>
    <scope>NUCLEOTIDE SEQUENCE [LARGE SCALE GENOMIC DNA]</scope>
</reference>
<keyword evidence="3 6" id="KW-0808">Transferase</keyword>
<dbReference type="EC" id="2.1.1.-" evidence="4"/>
<evidence type="ECO:0000256" key="1">
    <source>
        <dbReference type="ARBA" id="ARBA00006594"/>
    </source>
</evidence>